<dbReference type="GO" id="GO:0016301">
    <property type="term" value="F:kinase activity"/>
    <property type="evidence" value="ECO:0007669"/>
    <property type="project" value="UniProtKB-KW"/>
</dbReference>
<dbReference type="SUPFAM" id="SSF53067">
    <property type="entry name" value="Actin-like ATPase domain"/>
    <property type="match status" value="2"/>
</dbReference>
<reference evidence="2 3" key="1">
    <citation type="submission" date="2017-08" db="EMBL/GenBank/DDBJ databases">
        <authorList>
            <person name="de Groot N.N."/>
        </authorList>
    </citation>
    <scope>NUCLEOTIDE SEQUENCE [LARGE SCALE GENOMIC DNA]</scope>
    <source>
        <strain evidence="2 3">JC228</strain>
    </source>
</reference>
<dbReference type="CDD" id="cd24007">
    <property type="entry name" value="ASKHA_NBD_eukNAGK-like"/>
    <property type="match status" value="1"/>
</dbReference>
<dbReference type="Pfam" id="PF01869">
    <property type="entry name" value="BcrAD_BadFG"/>
    <property type="match status" value="1"/>
</dbReference>
<dbReference type="PANTHER" id="PTHR43190">
    <property type="entry name" value="N-ACETYL-D-GLUCOSAMINE KINASE"/>
    <property type="match status" value="1"/>
</dbReference>
<evidence type="ECO:0000313" key="2">
    <source>
        <dbReference type="EMBL" id="SNX67120.1"/>
    </source>
</evidence>
<dbReference type="InterPro" id="IPR002731">
    <property type="entry name" value="ATPase_BadF"/>
</dbReference>
<evidence type="ECO:0000259" key="1">
    <source>
        <dbReference type="Pfam" id="PF01869"/>
    </source>
</evidence>
<dbReference type="PANTHER" id="PTHR43190:SF3">
    <property type="entry name" value="N-ACETYL-D-GLUCOSAMINE KINASE"/>
    <property type="match status" value="1"/>
</dbReference>
<dbReference type="Gene3D" id="3.30.420.40">
    <property type="match status" value="2"/>
</dbReference>
<keyword evidence="2" id="KW-0808">Transferase</keyword>
<name>A0A285CHY1_9BACI</name>
<feature type="domain" description="ATPase BadF/BadG/BcrA/BcrD type" evidence="1">
    <location>
        <begin position="4"/>
        <end position="304"/>
    </location>
</feature>
<dbReference type="EMBL" id="OAOP01000001">
    <property type="protein sequence ID" value="SNX67120.1"/>
    <property type="molecule type" value="Genomic_DNA"/>
</dbReference>
<dbReference type="AlphaFoldDB" id="A0A285CHY1"/>
<keyword evidence="2" id="KW-0418">Kinase</keyword>
<accession>A0A285CHY1</accession>
<dbReference type="InterPro" id="IPR052519">
    <property type="entry name" value="Euk-type_GlcNAc_Kinase"/>
</dbReference>
<sequence>MFILGIDAGQTSTKSCLYNHEDGTYILSKGPSIDHMLTDKGQLKSKLGIQQSIKNLLNQTTQRIEEVKFAFVSISGIHKEHESLVASWILECINVEHFIIEGDVKANLAGASSGNKDGILVIAGGGSIAYCFNGNKEYVAGGYGHILGDEGSAYWIGLQAIKEAIKHTEYRGSPTKLADEILHTFNEDSFWGIKKKIHGNYIDQSDVANLSVLVEKLANLGDTVSQNILKAAGSELGELVVSIIKQLENDGIYEDVNKVYPTGGVFNSQVWVLTSMKQKVEEYRSSIQICSPAYPPIIGTIILAGEFLNIDIKFNRIKSLIEEIKYEHKR</sequence>
<organism evidence="2 3">
    <name type="scientific">Bacillus oleivorans</name>
    <dbReference type="NCBI Taxonomy" id="1448271"/>
    <lineage>
        <taxon>Bacteria</taxon>
        <taxon>Bacillati</taxon>
        <taxon>Bacillota</taxon>
        <taxon>Bacilli</taxon>
        <taxon>Bacillales</taxon>
        <taxon>Bacillaceae</taxon>
        <taxon>Bacillus</taxon>
    </lineage>
</organism>
<keyword evidence="3" id="KW-1185">Reference proteome</keyword>
<proteinExistence type="predicted"/>
<protein>
    <submittedName>
        <fullName evidence="2">N-acetylglucosamine kinase-like BadF-type ATPase</fullName>
    </submittedName>
</protein>
<dbReference type="Proteomes" id="UP000219546">
    <property type="component" value="Unassembled WGS sequence"/>
</dbReference>
<dbReference type="InterPro" id="IPR043129">
    <property type="entry name" value="ATPase_NBD"/>
</dbReference>
<evidence type="ECO:0000313" key="3">
    <source>
        <dbReference type="Proteomes" id="UP000219546"/>
    </source>
</evidence>
<dbReference type="RefSeq" id="WP_097156944.1">
    <property type="nucleotide sequence ID" value="NZ_JBEPMQ010000003.1"/>
</dbReference>
<dbReference type="OrthoDB" id="9772633at2"/>
<gene>
    <name evidence="2" type="ORF">SAMN05877753_101435</name>
</gene>